<feature type="domain" description="LytR/CpsA/Psr regulator C-terminal" evidence="2">
    <location>
        <begin position="118"/>
        <end position="206"/>
    </location>
</feature>
<dbReference type="Pfam" id="PF13399">
    <property type="entry name" value="LytR_C"/>
    <property type="match status" value="1"/>
</dbReference>
<feature type="region of interest" description="Disordered" evidence="1">
    <location>
        <begin position="1"/>
        <end position="28"/>
    </location>
</feature>
<dbReference type="EMBL" id="JBHTAJ010000014">
    <property type="protein sequence ID" value="MFC7179812.1"/>
    <property type="molecule type" value="Genomic_DNA"/>
</dbReference>
<keyword evidence="4" id="KW-1185">Reference proteome</keyword>
<feature type="region of interest" description="Disordered" evidence="1">
    <location>
        <begin position="68"/>
        <end position="113"/>
    </location>
</feature>
<evidence type="ECO:0000313" key="3">
    <source>
        <dbReference type="EMBL" id="MFC7179812.1"/>
    </source>
</evidence>
<dbReference type="InterPro" id="IPR027381">
    <property type="entry name" value="LytR/CpsA/Psr_C"/>
</dbReference>
<evidence type="ECO:0000256" key="1">
    <source>
        <dbReference type="SAM" id="MobiDB-lite"/>
    </source>
</evidence>
<dbReference type="RefSeq" id="WP_380230882.1">
    <property type="nucleotide sequence ID" value="NZ_JBHSVH010000002.1"/>
</dbReference>
<comment type="caution">
    <text evidence="3">The sequence shown here is derived from an EMBL/GenBank/DDBJ whole genome shotgun (WGS) entry which is preliminary data.</text>
</comment>
<feature type="compositionally biased region" description="Low complexity" evidence="1">
    <location>
        <begin position="79"/>
        <end position="111"/>
    </location>
</feature>
<evidence type="ECO:0000259" key="2">
    <source>
        <dbReference type="Pfam" id="PF13399"/>
    </source>
</evidence>
<proteinExistence type="predicted"/>
<organism evidence="3 4">
    <name type="scientific">Kitasatospora paranensis</name>
    <dbReference type="NCBI Taxonomy" id="258053"/>
    <lineage>
        <taxon>Bacteria</taxon>
        <taxon>Bacillati</taxon>
        <taxon>Actinomycetota</taxon>
        <taxon>Actinomycetes</taxon>
        <taxon>Kitasatosporales</taxon>
        <taxon>Streptomycetaceae</taxon>
        <taxon>Kitasatospora</taxon>
    </lineage>
</organism>
<reference evidence="4" key="1">
    <citation type="journal article" date="2019" name="Int. J. Syst. Evol. Microbiol.">
        <title>The Global Catalogue of Microorganisms (GCM) 10K type strain sequencing project: providing services to taxonomists for standard genome sequencing and annotation.</title>
        <authorList>
            <consortium name="The Broad Institute Genomics Platform"/>
            <consortium name="The Broad Institute Genome Sequencing Center for Infectious Disease"/>
            <person name="Wu L."/>
            <person name="Ma J."/>
        </authorList>
    </citation>
    <scope>NUCLEOTIDE SEQUENCE [LARGE SCALE GENOMIC DNA]</scope>
    <source>
        <strain evidence="4">CGMCC 1.12859</strain>
    </source>
</reference>
<sequence>MSMLTPQGLKGKQYRVTGNSYPRLGRPPRRSRKVMAVLGSLLALALIALGGVQLTDIFRGKHASAQACATPSTSGKPLAAPAPAASGGSAAPGSAPPGSAAPSAPAATSTAVPQPQAVTVNVYNATDKAGLAARTADELRKRGFTVGQVGNAPAALDKKVPGTVQVISGPAGLGAATLLGSQVASAAKTADTRGDATVDFVLGDSFAALLDPTAAAAALAEATKPSPTPSQAGSC</sequence>
<accession>A0ABW2FTT5</accession>
<dbReference type="Proteomes" id="UP001596435">
    <property type="component" value="Unassembled WGS sequence"/>
</dbReference>
<dbReference type="Gene3D" id="3.30.70.2390">
    <property type="match status" value="1"/>
</dbReference>
<gene>
    <name evidence="3" type="ORF">ACFQMG_09580</name>
</gene>
<name>A0ABW2FTT5_9ACTN</name>
<protein>
    <submittedName>
        <fullName evidence="3">LytR C-terminal domain-containing protein</fullName>
    </submittedName>
</protein>
<evidence type="ECO:0000313" key="4">
    <source>
        <dbReference type="Proteomes" id="UP001596435"/>
    </source>
</evidence>